<comment type="similarity">
    <text evidence="1">Belongs to the glycosyltransferase 2 family.</text>
</comment>
<keyword evidence="8" id="KW-1185">Reference proteome</keyword>
<keyword evidence="2" id="KW-0328">Glycosyltransferase</keyword>
<dbReference type="SUPFAM" id="SSF160246">
    <property type="entry name" value="EspE N-terminal domain-like"/>
    <property type="match status" value="2"/>
</dbReference>
<feature type="transmembrane region" description="Helical" evidence="4">
    <location>
        <begin position="251"/>
        <end position="269"/>
    </location>
</feature>
<reference evidence="8" key="1">
    <citation type="submission" date="2016-10" db="EMBL/GenBank/DDBJ databases">
        <authorList>
            <person name="Varghese N."/>
        </authorList>
    </citation>
    <scope>NUCLEOTIDE SEQUENCE [LARGE SCALE GENOMIC DNA]</scope>
    <source>
        <strain evidence="8">DSM 17980</strain>
    </source>
</reference>
<name>A0A1I7JH73_9BACL</name>
<keyword evidence="4" id="KW-0812">Transmembrane</keyword>
<dbReference type="InterPro" id="IPR037257">
    <property type="entry name" value="T2SS_E_N_sf"/>
</dbReference>
<evidence type="ECO:0000313" key="7">
    <source>
        <dbReference type="EMBL" id="SFU84482.1"/>
    </source>
</evidence>
<protein>
    <submittedName>
        <fullName evidence="7">Glycosyltransferase, catalytic subunit of cellulose synthase and poly-beta-1,6-N-acetylglucosamine synthase</fullName>
    </submittedName>
</protein>
<keyword evidence="3 7" id="KW-0808">Transferase</keyword>
<evidence type="ECO:0000256" key="2">
    <source>
        <dbReference type="ARBA" id="ARBA00022676"/>
    </source>
</evidence>
<keyword evidence="4" id="KW-1133">Transmembrane helix</keyword>
<keyword evidence="4" id="KW-0472">Membrane</keyword>
<feature type="domain" description="Type II secretion system protein GspE N-terminal" evidence="5">
    <location>
        <begin position="135"/>
        <end position="203"/>
    </location>
</feature>
<dbReference type="EMBL" id="FPBV01000010">
    <property type="protein sequence ID" value="SFU84482.1"/>
    <property type="molecule type" value="Genomic_DNA"/>
</dbReference>
<dbReference type="InterPro" id="IPR029044">
    <property type="entry name" value="Nucleotide-diphossugar_trans"/>
</dbReference>
<dbReference type="Gene3D" id="3.30.300.160">
    <property type="entry name" value="Type II secretion system, protein E, N-terminal domain"/>
    <property type="match status" value="1"/>
</dbReference>
<dbReference type="PANTHER" id="PTHR43630:SF1">
    <property type="entry name" value="POLY-BETA-1,6-N-ACETYL-D-GLUCOSAMINE SYNTHASE"/>
    <property type="match status" value="1"/>
</dbReference>
<organism evidence="7 8">
    <name type="scientific">Alicyclobacillus macrosporangiidus</name>
    <dbReference type="NCBI Taxonomy" id="392015"/>
    <lineage>
        <taxon>Bacteria</taxon>
        <taxon>Bacillati</taxon>
        <taxon>Bacillota</taxon>
        <taxon>Bacilli</taxon>
        <taxon>Bacillales</taxon>
        <taxon>Alicyclobacillaceae</taxon>
        <taxon>Alicyclobacillus</taxon>
    </lineage>
</organism>
<dbReference type="InterPro" id="IPR001173">
    <property type="entry name" value="Glyco_trans_2-like"/>
</dbReference>
<dbReference type="CDD" id="cd06427">
    <property type="entry name" value="CESA_like_2"/>
    <property type="match status" value="1"/>
</dbReference>
<dbReference type="Proteomes" id="UP000183508">
    <property type="component" value="Unassembled WGS sequence"/>
</dbReference>
<dbReference type="Pfam" id="PF05157">
    <property type="entry name" value="MshEN"/>
    <property type="match status" value="1"/>
</dbReference>
<dbReference type="Pfam" id="PF13632">
    <property type="entry name" value="Glyco_trans_2_3"/>
    <property type="match status" value="1"/>
</dbReference>
<dbReference type="RefSeq" id="WP_074952377.1">
    <property type="nucleotide sequence ID" value="NZ_FPBV01000010.1"/>
</dbReference>
<dbReference type="InterPro" id="IPR007831">
    <property type="entry name" value="T2SS_GspE_N"/>
</dbReference>
<dbReference type="PANTHER" id="PTHR43630">
    <property type="entry name" value="POLY-BETA-1,6-N-ACETYL-D-GLUCOSAMINE SYNTHASE"/>
    <property type="match status" value="1"/>
</dbReference>
<proteinExistence type="inferred from homology"/>
<accession>A0A1I7JH73</accession>
<feature type="transmembrane region" description="Helical" evidence="4">
    <location>
        <begin position="633"/>
        <end position="659"/>
    </location>
</feature>
<feature type="domain" description="Glycosyltransferase 2-like" evidence="6">
    <location>
        <begin position="386"/>
        <end position="610"/>
    </location>
</feature>
<dbReference type="AlphaFoldDB" id="A0A1I7JH73"/>
<feature type="transmembrane region" description="Helical" evidence="4">
    <location>
        <begin position="552"/>
        <end position="582"/>
    </location>
</feature>
<evidence type="ECO:0000259" key="5">
    <source>
        <dbReference type="Pfam" id="PF05157"/>
    </source>
</evidence>
<evidence type="ECO:0000259" key="6">
    <source>
        <dbReference type="Pfam" id="PF13632"/>
    </source>
</evidence>
<evidence type="ECO:0000256" key="3">
    <source>
        <dbReference type="ARBA" id="ARBA00022679"/>
    </source>
</evidence>
<gene>
    <name evidence="7" type="ORF">SAMN05421543_11020</name>
</gene>
<dbReference type="GO" id="GO:0016757">
    <property type="term" value="F:glycosyltransferase activity"/>
    <property type="evidence" value="ECO:0007669"/>
    <property type="project" value="UniProtKB-KW"/>
</dbReference>
<sequence>MKLPDIQANLSLSDVLLEQGLITHQELSRAYAYQEKFGGNLKHVLRQLGYLQPYKLKRAIAQGVGRTPLGERLVSSGVLTREQLEYALAIQRRSGGRLGDILISSNLASPRAIYNALAEQLKEGRVDERFELRTARKLPEKVARALNAVVLDEDEHVCTLAVAELLSPEGMNTVRSYIAKPVRQVLATPYELEQLWKIVYSDEMVFESVDRLAVEQPENSASRVLSRRQLFFILAVLCMLAYAFIRAPQQAAMWVNVFCQFVYVGMAVFKARILYNGVARGAKIEISATELEQLNERELPVYTILVPLYKEASVLPTLVEHIEALDYPKHKLDVRLLLEEDDQETLQAARAMKLPYNYTFVVVPNMQPKTKPKACNYGLIRARGEYVVIYDAEDRPEPDQLKKAVVAFRKLPESYACVQAKLNYYNGSQNLLTRWFTQEYSTWFGLLLPGVMTMNIPLPLGGTSNHFKANVLRRVGAWDPYNVTEDADLGIRLYKHGYQTAVVDSTTWEEANSRFKNWIRQRSRWIKGYLQTWLVHMRHPVRLYKELGHRGFWGFQAVVLGTPLLAIMNPFFWGLMGLWYVARADWIPALFPGVIYYMAAILLILGNFFFVYSHVVGMYQEVERDHRQKRFRLSYGLVVSAVWSPLYWGMMSLAAYRAIWQLIRRPFYWDKTVHGLVKEPSVHAKESERNVIGGISVSAQ</sequence>
<feature type="transmembrane region" description="Helical" evidence="4">
    <location>
        <begin position="229"/>
        <end position="245"/>
    </location>
</feature>
<dbReference type="Gene3D" id="3.90.550.10">
    <property type="entry name" value="Spore Coat Polysaccharide Biosynthesis Protein SpsA, Chain A"/>
    <property type="match status" value="1"/>
</dbReference>
<dbReference type="OrthoDB" id="9766299at2"/>
<dbReference type="SUPFAM" id="SSF53448">
    <property type="entry name" value="Nucleotide-diphospho-sugar transferases"/>
    <property type="match status" value="1"/>
</dbReference>
<feature type="transmembrane region" description="Helical" evidence="4">
    <location>
        <begin position="594"/>
        <end position="612"/>
    </location>
</feature>
<evidence type="ECO:0000313" key="8">
    <source>
        <dbReference type="Proteomes" id="UP000183508"/>
    </source>
</evidence>
<evidence type="ECO:0000256" key="4">
    <source>
        <dbReference type="SAM" id="Phobius"/>
    </source>
</evidence>
<evidence type="ECO:0000256" key="1">
    <source>
        <dbReference type="ARBA" id="ARBA00006739"/>
    </source>
</evidence>
<dbReference type="STRING" id="392015.SAMN05421543_11020"/>